<evidence type="ECO:0000313" key="4">
    <source>
        <dbReference type="Proteomes" id="UP000195897"/>
    </source>
</evidence>
<dbReference type="GO" id="GO:0008483">
    <property type="term" value="F:transaminase activity"/>
    <property type="evidence" value="ECO:0007669"/>
    <property type="project" value="UniProtKB-KW"/>
</dbReference>
<dbReference type="InterPro" id="IPR004838">
    <property type="entry name" value="NHTrfase_class1_PyrdxlP-BS"/>
</dbReference>
<dbReference type="InterPro" id="IPR015424">
    <property type="entry name" value="PyrdxlP-dep_Trfase"/>
</dbReference>
<evidence type="ECO:0000256" key="1">
    <source>
        <dbReference type="RuleBase" id="RU000481"/>
    </source>
</evidence>
<protein>
    <recommendedName>
        <fullName evidence="1">Aminotransferase</fullName>
        <ecNumber evidence="1">2.6.1.-</ecNumber>
    </recommendedName>
</protein>
<dbReference type="Proteomes" id="UP000195897">
    <property type="component" value="Unassembled WGS sequence"/>
</dbReference>
<accession>A0A1Y4LBF7</accession>
<comment type="similarity">
    <text evidence="1">Belongs to the class-I pyridoxal-phosphate-dependent aminotransferase family.</text>
</comment>
<dbReference type="PROSITE" id="PS00105">
    <property type="entry name" value="AA_TRANSFER_CLASS_1"/>
    <property type="match status" value="1"/>
</dbReference>
<gene>
    <name evidence="3" type="ORF">B5F17_06465</name>
</gene>
<evidence type="ECO:0000313" key="3">
    <source>
        <dbReference type="EMBL" id="OUP53210.1"/>
    </source>
</evidence>
<dbReference type="InterPro" id="IPR004839">
    <property type="entry name" value="Aminotransferase_I/II_large"/>
</dbReference>
<dbReference type="InterPro" id="IPR015421">
    <property type="entry name" value="PyrdxlP-dep_Trfase_major"/>
</dbReference>
<keyword evidence="1 3" id="KW-0032">Aminotransferase</keyword>
<dbReference type="PANTHER" id="PTHR42691:SF1">
    <property type="entry name" value="ASPARTATE AMINOTRANSFERASE YHDR-RELATED"/>
    <property type="match status" value="1"/>
</dbReference>
<dbReference type="EMBL" id="NFKK01000005">
    <property type="protein sequence ID" value="OUP53210.1"/>
    <property type="molecule type" value="Genomic_DNA"/>
</dbReference>
<dbReference type="SUPFAM" id="SSF53383">
    <property type="entry name" value="PLP-dependent transferases"/>
    <property type="match status" value="1"/>
</dbReference>
<organism evidence="3 4">
    <name type="scientific">Butyricicoccus pullicaecorum</name>
    <dbReference type="NCBI Taxonomy" id="501571"/>
    <lineage>
        <taxon>Bacteria</taxon>
        <taxon>Bacillati</taxon>
        <taxon>Bacillota</taxon>
        <taxon>Clostridia</taxon>
        <taxon>Eubacteriales</taxon>
        <taxon>Butyricicoccaceae</taxon>
        <taxon>Butyricicoccus</taxon>
    </lineage>
</organism>
<dbReference type="CDD" id="cd00609">
    <property type="entry name" value="AAT_like"/>
    <property type="match status" value="1"/>
</dbReference>
<dbReference type="EC" id="2.6.1.-" evidence="1"/>
<dbReference type="GO" id="GO:0030170">
    <property type="term" value="F:pyridoxal phosphate binding"/>
    <property type="evidence" value="ECO:0007669"/>
    <property type="project" value="InterPro"/>
</dbReference>
<feature type="domain" description="Aminotransferase class I/classII large" evidence="2">
    <location>
        <begin position="34"/>
        <end position="386"/>
    </location>
</feature>
<dbReference type="NCBIfam" id="NF005305">
    <property type="entry name" value="PRK06836.1"/>
    <property type="match status" value="1"/>
</dbReference>
<name>A0A1Y4LBF7_9FIRM</name>
<keyword evidence="1 3" id="KW-0808">Transferase</keyword>
<dbReference type="PANTHER" id="PTHR42691">
    <property type="entry name" value="ASPARTATE AMINOTRANSFERASE YHDR-RELATED"/>
    <property type="match status" value="1"/>
</dbReference>
<sequence>MLNESVVALGKKRSTIRELFEFGNQRAAVVGRENILDFSLGNPNVPAPEAVKQAILDTLDTEDPAVTHGYTSAQGADFVRETIAQDLNRRFGTQYGGRNLYMTVGAAAALSICFKALTASSDDEFLVLAPYFPEYLVFIGEGAGAKPVIVPARNEDFQIDFDALDQRINEHTKAVVVNSPNNPSGAVYSEDTVRRLAELLTQRSQQYGHPIYLISDEPYRELVYDADTVVPFLPKYYDNTLVCYSYSKSLSLPGERIGYVLVPDSVQDFADMYAAVCGAGRVLGYVNAPSLFQRVAAKCTGLTSDLSVYKKNRDLLYEALTSYGYQCVKPRGAFYIFPQTLGIDDYKFCEMAKKYDLLVVPGTDFGAPGHMRISYCVKTETVERALPIFEKLAKEVLG</sequence>
<evidence type="ECO:0000259" key="2">
    <source>
        <dbReference type="Pfam" id="PF00155"/>
    </source>
</evidence>
<dbReference type="RefSeq" id="WP_087372068.1">
    <property type="nucleotide sequence ID" value="NZ_NFKK01000005.1"/>
</dbReference>
<reference evidence="4" key="1">
    <citation type="submission" date="2017-04" db="EMBL/GenBank/DDBJ databases">
        <title>Function of individual gut microbiota members based on whole genome sequencing of pure cultures obtained from chicken caecum.</title>
        <authorList>
            <person name="Medvecky M."/>
            <person name="Cejkova D."/>
            <person name="Polansky O."/>
            <person name="Karasova D."/>
            <person name="Kubasova T."/>
            <person name="Cizek A."/>
            <person name="Rychlik I."/>
        </authorList>
    </citation>
    <scope>NUCLEOTIDE SEQUENCE [LARGE SCALE GENOMIC DNA]</scope>
    <source>
        <strain evidence="4">An180</strain>
    </source>
</reference>
<dbReference type="AlphaFoldDB" id="A0A1Y4LBF7"/>
<dbReference type="Pfam" id="PF00155">
    <property type="entry name" value="Aminotran_1_2"/>
    <property type="match status" value="1"/>
</dbReference>
<comment type="caution">
    <text evidence="3">The sequence shown here is derived from an EMBL/GenBank/DDBJ whole genome shotgun (WGS) entry which is preliminary data.</text>
</comment>
<proteinExistence type="inferred from homology"/>
<dbReference type="Gene3D" id="3.40.640.10">
    <property type="entry name" value="Type I PLP-dependent aspartate aminotransferase-like (Major domain)"/>
    <property type="match status" value="1"/>
</dbReference>
<comment type="cofactor">
    <cofactor evidence="1">
        <name>pyridoxal 5'-phosphate</name>
        <dbReference type="ChEBI" id="CHEBI:597326"/>
    </cofactor>
</comment>